<organism evidence="1 2">
    <name type="scientific">Octadecabacter dasysiphoniae</name>
    <dbReference type="NCBI Taxonomy" id="2909341"/>
    <lineage>
        <taxon>Bacteria</taxon>
        <taxon>Pseudomonadati</taxon>
        <taxon>Pseudomonadota</taxon>
        <taxon>Alphaproteobacteria</taxon>
        <taxon>Rhodobacterales</taxon>
        <taxon>Roseobacteraceae</taxon>
        <taxon>Octadecabacter</taxon>
    </lineage>
</organism>
<keyword evidence="2" id="KW-1185">Reference proteome</keyword>
<gene>
    <name evidence="1" type="ORF">L0664_05245</name>
</gene>
<dbReference type="Gene3D" id="3.40.980.10">
    <property type="entry name" value="MoaB/Mog-like domain"/>
    <property type="match status" value="1"/>
</dbReference>
<dbReference type="EMBL" id="JAKGAQ010000001">
    <property type="protein sequence ID" value="MCF2870466.1"/>
    <property type="molecule type" value="Genomic_DNA"/>
</dbReference>
<comment type="caution">
    <text evidence="1">The sequence shown here is derived from an EMBL/GenBank/DDBJ whole genome shotgun (WGS) entry which is preliminary data.</text>
</comment>
<accession>A0ABS9CWE0</accession>
<dbReference type="RefSeq" id="WP_235224567.1">
    <property type="nucleotide sequence ID" value="NZ_JAKGAQ010000001.1"/>
</dbReference>
<protein>
    <submittedName>
        <fullName evidence="1">Molybdopterin-binding protein</fullName>
    </submittedName>
</protein>
<dbReference type="SUPFAM" id="SSF53218">
    <property type="entry name" value="Molybdenum cofactor biosynthesis proteins"/>
    <property type="match status" value="1"/>
</dbReference>
<name>A0ABS9CWE0_9RHOB</name>
<reference evidence="1 2" key="1">
    <citation type="submission" date="2022-01" db="EMBL/GenBank/DDBJ databases">
        <title>Octadecabacter sp. nov., isolated from a marine alga.</title>
        <authorList>
            <person name="Jin M.S."/>
            <person name="Kim H.M."/>
            <person name="Han D.M."/>
            <person name="Jung J.J."/>
            <person name="Jeon C.O."/>
        </authorList>
    </citation>
    <scope>NUCLEOTIDE SEQUENCE [LARGE SCALE GENOMIC DNA]</scope>
    <source>
        <strain evidence="1 2">G9-8</strain>
    </source>
</reference>
<sequence>MRFGLVPVADALGTILAHGVPAAALSKGIVLGDGHVLALKALGIENVTVARLEKGDVGEDDAAVQLANALAPNADAQGVRLTKASTGRVNIMSLRAGLFELDVARITALNRINPMITLATLPNLRRVEAGVMLATIKVIAYALPQEEVNDACRVLGGDLAQGDAMTIRSAMIKTATLIETHHPGQRSQPKGRRVLDARLDRLGTNLVETLDVPHEETAIINAIANAEGEMIFFLTASATSDPNDTAPAALRRAGGLVTRFGMPVDPGNLLFLGSFEDKPVIGLPGCARSPAMNGADWVMERVICGLPIGTDEISAMGVGGLLKDIPERGRPRS</sequence>
<dbReference type="InterPro" id="IPR036425">
    <property type="entry name" value="MoaB/Mog-like_dom_sf"/>
</dbReference>
<dbReference type="Proteomes" id="UP001200557">
    <property type="component" value="Unassembled WGS sequence"/>
</dbReference>
<dbReference type="CDD" id="cd03522">
    <property type="entry name" value="MoeA_like"/>
    <property type="match status" value="1"/>
</dbReference>
<proteinExistence type="predicted"/>
<evidence type="ECO:0000313" key="2">
    <source>
        <dbReference type="Proteomes" id="UP001200557"/>
    </source>
</evidence>
<evidence type="ECO:0000313" key="1">
    <source>
        <dbReference type="EMBL" id="MCF2870466.1"/>
    </source>
</evidence>